<dbReference type="Proteomes" id="UP000334923">
    <property type="component" value="Unassembled WGS sequence"/>
</dbReference>
<evidence type="ECO:0000313" key="1">
    <source>
        <dbReference type="EMBL" id="VVM08201.1"/>
    </source>
</evidence>
<organism evidence="1 2">
    <name type="scientific">Methylacidimicrobium tartarophylax</name>
    <dbReference type="NCBI Taxonomy" id="1041768"/>
    <lineage>
        <taxon>Bacteria</taxon>
        <taxon>Pseudomonadati</taxon>
        <taxon>Verrucomicrobiota</taxon>
        <taxon>Methylacidimicrobium</taxon>
    </lineage>
</organism>
<dbReference type="AlphaFoldDB" id="A0A5E6MGG2"/>
<gene>
    <name evidence="1" type="ORF">MAMT_02181</name>
</gene>
<dbReference type="EMBL" id="CABFVA020000121">
    <property type="protein sequence ID" value="VVM08201.1"/>
    <property type="molecule type" value="Genomic_DNA"/>
</dbReference>
<dbReference type="RefSeq" id="WP_142661002.1">
    <property type="nucleotide sequence ID" value="NZ_CABFVA020000121.1"/>
</dbReference>
<name>A0A5E6MGG2_9BACT</name>
<accession>A0A5E6MGG2</accession>
<protein>
    <submittedName>
        <fullName evidence="1">Uncharacterized protein</fullName>
    </submittedName>
</protein>
<keyword evidence="2" id="KW-1185">Reference proteome</keyword>
<reference evidence="1 2" key="1">
    <citation type="submission" date="2019-09" db="EMBL/GenBank/DDBJ databases">
        <authorList>
            <person name="Cremers G."/>
        </authorList>
    </citation>
    <scope>NUCLEOTIDE SEQUENCE [LARGE SCALE GENOMIC DNA]</scope>
    <source>
        <strain evidence="1">4A</strain>
    </source>
</reference>
<sequence>MNDNPRDLQGLREVECAIVLVASAGLSPGIINGDFLKKQQVIPNEWEIALPSPMSAPTASSVSFRSGVSILALPDRLQVSDRLPAGDPAHSAVAQIAKGLVGVFPHARYSAVGINFRTFVELSDGVGFLRRRFIKEGAWLEEKKQLCGAGVRFCYSLDGARMNLQLDDGELTKEGGEKVNGIAISCNFHSNIKAYPARDRVDEIIGQFETSWKFYLDTRAELLPTERG</sequence>
<proteinExistence type="predicted"/>
<evidence type="ECO:0000313" key="2">
    <source>
        <dbReference type="Proteomes" id="UP000334923"/>
    </source>
</evidence>
<dbReference type="OrthoDB" id="570991at2"/>